<dbReference type="Pfam" id="PF13635">
    <property type="entry name" value="DUF4143"/>
    <property type="match status" value="1"/>
</dbReference>
<name>A0ABV6Z3M2_UNCC1</name>
<dbReference type="PANTHER" id="PTHR43566:SF2">
    <property type="entry name" value="DUF4143 DOMAIN-CONTAINING PROTEIN"/>
    <property type="match status" value="1"/>
</dbReference>
<dbReference type="GO" id="GO:0005524">
    <property type="term" value="F:ATP binding"/>
    <property type="evidence" value="ECO:0007669"/>
    <property type="project" value="UniProtKB-KW"/>
</dbReference>
<protein>
    <submittedName>
        <fullName evidence="2">ATP-binding protein</fullName>
    </submittedName>
</protein>
<feature type="domain" description="AAA+ ATPase" evidence="1">
    <location>
        <begin position="23"/>
        <end position="145"/>
    </location>
</feature>
<dbReference type="EMBL" id="JBHPBY010000403">
    <property type="protein sequence ID" value="MFC1853004.1"/>
    <property type="molecule type" value="Genomic_DNA"/>
</dbReference>
<sequence length="393" mass="44697">MQQKMNHIPRRRIEHRTFRSLEESPVTALLGARQVGKTTLARKIAVATSTVHYYDLERAADRAALSTPEIALSDLSGLIIIDEIQRIPLLFEVLRPLCDREPLPARFLVLGSASHDLVRGVSETLAGRVQFISMSGFRIDEIDPEEQTKLWVRGGFPRSFLASNSEVSDRWRESFIATFLERDLPQLGIRVSAEKLRRFWLMLAHYHGKILNTSELAASMGVSQKTIGHYLDILSGAYVVRILPSWFENIKKRQVKSPKIYIRDSGLLHHLLGITTIEILRSHPTYGASWEGFALEQVLALRGERWAFYWRTQRGAELDLMVVDRTQRYGFEFKCSDAPSMTKSMHISLEDLQLSGISVIYPGASKYKMHEKVTAIPLSMLPELASDTFTPHH</sequence>
<evidence type="ECO:0000313" key="3">
    <source>
        <dbReference type="Proteomes" id="UP001594351"/>
    </source>
</evidence>
<comment type="caution">
    <text evidence="2">The sequence shown here is derived from an EMBL/GenBank/DDBJ whole genome shotgun (WGS) entry which is preliminary data.</text>
</comment>
<accession>A0ABV6Z3M2</accession>
<dbReference type="SUPFAM" id="SSF52540">
    <property type="entry name" value="P-loop containing nucleoside triphosphate hydrolases"/>
    <property type="match status" value="1"/>
</dbReference>
<gene>
    <name evidence="2" type="ORF">ACFL27_22635</name>
</gene>
<dbReference type="InterPro" id="IPR025420">
    <property type="entry name" value="DUF4143"/>
</dbReference>
<dbReference type="Pfam" id="PF13173">
    <property type="entry name" value="AAA_14"/>
    <property type="match status" value="1"/>
</dbReference>
<dbReference type="Proteomes" id="UP001594351">
    <property type="component" value="Unassembled WGS sequence"/>
</dbReference>
<evidence type="ECO:0000313" key="2">
    <source>
        <dbReference type="EMBL" id="MFC1853004.1"/>
    </source>
</evidence>
<dbReference type="SMART" id="SM00382">
    <property type="entry name" value="AAA"/>
    <property type="match status" value="1"/>
</dbReference>
<dbReference type="InterPro" id="IPR041682">
    <property type="entry name" value="AAA_14"/>
</dbReference>
<dbReference type="InterPro" id="IPR003593">
    <property type="entry name" value="AAA+_ATPase"/>
</dbReference>
<evidence type="ECO:0000259" key="1">
    <source>
        <dbReference type="SMART" id="SM00382"/>
    </source>
</evidence>
<keyword evidence="3" id="KW-1185">Reference proteome</keyword>
<organism evidence="2 3">
    <name type="scientific">candidate division CSSED10-310 bacterium</name>
    <dbReference type="NCBI Taxonomy" id="2855610"/>
    <lineage>
        <taxon>Bacteria</taxon>
        <taxon>Bacteria division CSSED10-310</taxon>
    </lineage>
</organism>
<dbReference type="PANTHER" id="PTHR43566">
    <property type="entry name" value="CONSERVED PROTEIN"/>
    <property type="match status" value="1"/>
</dbReference>
<keyword evidence="2" id="KW-0067">ATP-binding</keyword>
<dbReference type="InterPro" id="IPR027417">
    <property type="entry name" value="P-loop_NTPase"/>
</dbReference>
<proteinExistence type="predicted"/>
<reference evidence="2 3" key="1">
    <citation type="submission" date="2024-09" db="EMBL/GenBank/DDBJ databases">
        <title>Laminarin stimulates single cell rates of sulfate reduction while oxygen inhibits transcriptomic activity in coastal marine sediment.</title>
        <authorList>
            <person name="Lindsay M."/>
            <person name="Orcutt B."/>
            <person name="Emerson D."/>
            <person name="Stepanauskas R."/>
            <person name="D'Angelo T."/>
        </authorList>
    </citation>
    <scope>NUCLEOTIDE SEQUENCE [LARGE SCALE GENOMIC DNA]</scope>
    <source>
        <strain evidence="2">SAG AM-311-K15</strain>
    </source>
</reference>
<keyword evidence="2" id="KW-0547">Nucleotide-binding</keyword>